<dbReference type="eggNOG" id="COG1033">
    <property type="taxonomic scope" value="Bacteria"/>
</dbReference>
<evidence type="ECO:0000313" key="8">
    <source>
        <dbReference type="EMBL" id="ADN76846.1"/>
    </source>
</evidence>
<feature type="transmembrane region" description="Helical" evidence="6">
    <location>
        <begin position="266"/>
        <end position="286"/>
    </location>
</feature>
<feature type="transmembrane region" description="Helical" evidence="6">
    <location>
        <begin position="811"/>
        <end position="834"/>
    </location>
</feature>
<dbReference type="STRING" id="550540.Fbal_2644"/>
<keyword evidence="9" id="KW-1185">Reference proteome</keyword>
<dbReference type="AlphaFoldDB" id="E1SQ74"/>
<protein>
    <submittedName>
        <fullName evidence="8">RND superfamily exporter</fullName>
    </submittedName>
</protein>
<feature type="transmembrane region" description="Helical" evidence="6">
    <location>
        <begin position="210"/>
        <end position="232"/>
    </location>
</feature>
<accession>E1SQ74</accession>
<dbReference type="GO" id="GO:0005886">
    <property type="term" value="C:plasma membrane"/>
    <property type="evidence" value="ECO:0007669"/>
    <property type="project" value="UniProtKB-SubCell"/>
</dbReference>
<dbReference type="HOGENOM" id="CLU_008861_3_0_6"/>
<dbReference type="PANTHER" id="PTHR33406">
    <property type="entry name" value="MEMBRANE PROTEIN MJ1562-RELATED"/>
    <property type="match status" value="1"/>
</dbReference>
<comment type="subcellular location">
    <subcellularLocation>
        <location evidence="1">Cell membrane</location>
        <topology evidence="1">Multi-pass membrane protein</topology>
    </subcellularLocation>
</comment>
<proteinExistence type="predicted"/>
<dbReference type="RefSeq" id="WP_013346152.1">
    <property type="nucleotide sequence ID" value="NC_014541.1"/>
</dbReference>
<evidence type="ECO:0000256" key="1">
    <source>
        <dbReference type="ARBA" id="ARBA00004651"/>
    </source>
</evidence>
<evidence type="ECO:0000256" key="2">
    <source>
        <dbReference type="ARBA" id="ARBA00022475"/>
    </source>
</evidence>
<feature type="transmembrane region" description="Helical" evidence="6">
    <location>
        <begin position="16"/>
        <end position="34"/>
    </location>
</feature>
<keyword evidence="3 6" id="KW-0812">Transmembrane</keyword>
<dbReference type="KEGG" id="fbl:Fbal_2644"/>
<feature type="transmembrane region" description="Helical" evidence="6">
    <location>
        <begin position="307"/>
        <end position="327"/>
    </location>
</feature>
<evidence type="ECO:0000256" key="6">
    <source>
        <dbReference type="SAM" id="Phobius"/>
    </source>
</evidence>
<keyword evidence="4 6" id="KW-1133">Transmembrane helix</keyword>
<feature type="transmembrane region" description="Helical" evidence="6">
    <location>
        <begin position="406"/>
        <end position="426"/>
    </location>
</feature>
<dbReference type="PROSITE" id="PS50156">
    <property type="entry name" value="SSD"/>
    <property type="match status" value="1"/>
</dbReference>
<keyword evidence="5 6" id="KW-0472">Membrane</keyword>
<dbReference type="GeneID" id="67182874"/>
<reference evidence="8 9" key="1">
    <citation type="journal article" date="2010" name="Stand. Genomic Sci.">
        <title>Complete genome sequence of Ferrimonas balearica type strain (PAT).</title>
        <authorList>
            <person name="Nolan M."/>
            <person name="Sikorski J."/>
            <person name="Davenport K."/>
            <person name="Lucas S."/>
            <person name="Glavina Del Rio T."/>
            <person name="Tice H."/>
            <person name="Cheng J."/>
            <person name="Goodwin L."/>
            <person name="Pitluck S."/>
            <person name="Liolios K."/>
            <person name="Ivanova N."/>
            <person name="Mavromatis K."/>
            <person name="Ovchinnikova G."/>
            <person name="Pati A."/>
            <person name="Chen A."/>
            <person name="Palaniappan K."/>
            <person name="Land M."/>
            <person name="Hauser L."/>
            <person name="Chang Y."/>
            <person name="Jeffries C."/>
            <person name="Tapia R."/>
            <person name="Brettin T."/>
            <person name="Detter J."/>
            <person name="Han C."/>
            <person name="Yasawong M."/>
            <person name="Rohde M."/>
            <person name="Tindall B."/>
            <person name="Goker M."/>
            <person name="Woyke T."/>
            <person name="Bristow J."/>
            <person name="Eisen J."/>
            <person name="Markowitz V."/>
            <person name="Hugenholtz P."/>
            <person name="Kyrpides N."/>
            <person name="Klenk H."/>
            <person name="Lapidus A."/>
        </authorList>
    </citation>
    <scope>NUCLEOTIDE SEQUENCE [LARGE SCALE GENOMIC DNA]</scope>
    <source>
        <strain evidence="9">DSM 9799 / CCM 4581 / KCTC 23876 / PAT</strain>
    </source>
</reference>
<feature type="transmembrane region" description="Helical" evidence="6">
    <location>
        <begin position="239"/>
        <end position="260"/>
    </location>
</feature>
<sequence>MKAGLIRFATERPRTVYALIWALVLATAALIPQIQIDTDPENMLPEDAPARVFHNQVKADFALYDSIVVGAVAEDGIFNPQSLATMHQLTDAILKLDPVVKADLMALSTSDNITQESPGTIRFEYLMKQAPQTQAASDAIADAVARLPLLNNTLVSGDGKAAAIYVPLYNKDDSYQVAEQIRSLIADLNPSDTYYLTGLPVAENQFGHEMFVQMAISAPLAGAMIFALMWFFFRSIPLVVAPMLVAMATVIATMGTLIGMGYTVHIMSSMIAIFLMPIAVVDSVHIMSDFTDRYRAGDDAKAVIREVMGDLFNPMLFTSVTSAVGFYSLMLTPIPPVQIFGAFVGSGILLAFIVSVLLVPAYVVRMKPATLVAMQARLHGQNEQGGLLARLLPRLGRFSVRQSKPIVALALVVLVFSAFGISKIQINDNPVRWFKSDHEIRIADNALNHHFAGTYDAYLVLTDTRPLLSAAQLAELQPLLAQALPNDGEAATLLEQANGEALASLISRLDDAAFASDSDAQLDAIDALLPKLETLSEQSRRFLDPALLAWMANLQDDLNQSGLVGKSNALPDIVKTVNRELHSGKDSDFVLPDSAAGVAQTLLQFQSSHRPQDLWHFVSRDYRQGLIWLQLTSGDNQHMNAVIDHVDQYLTAHPLPQGLEADWAGKAYINVIWQDAMVNGMLESLLSAFVVIFVMMSLLFRSPLYGLIAMLPLSLTIAFIYGLVGWLGKDYDMPIAVLSALALGLSVDFAIHFLERTRSIHRQTGQWRQTLSLMFEEPARAISRNAIVIALGFTPLLLAPLVPYITVGVLMASIMAVSASVTLLLLPAALALLARWTLPQDAPHHNDAQTETGGSHA</sequence>
<dbReference type="InterPro" id="IPR000731">
    <property type="entry name" value="SSD"/>
</dbReference>
<feature type="transmembrane region" description="Helical" evidence="6">
    <location>
        <begin position="707"/>
        <end position="727"/>
    </location>
</feature>
<organism evidence="8 9">
    <name type="scientific">Ferrimonas balearica (strain DSM 9799 / CCM 4581 / KCTC 23876 / PAT)</name>
    <dbReference type="NCBI Taxonomy" id="550540"/>
    <lineage>
        <taxon>Bacteria</taxon>
        <taxon>Pseudomonadati</taxon>
        <taxon>Pseudomonadota</taxon>
        <taxon>Gammaproteobacteria</taxon>
        <taxon>Alteromonadales</taxon>
        <taxon>Ferrimonadaceae</taxon>
        <taxon>Ferrimonas</taxon>
    </lineage>
</organism>
<evidence type="ECO:0000256" key="4">
    <source>
        <dbReference type="ARBA" id="ARBA00022989"/>
    </source>
</evidence>
<dbReference type="Proteomes" id="UP000006683">
    <property type="component" value="Chromosome"/>
</dbReference>
<feature type="transmembrane region" description="Helical" evidence="6">
    <location>
        <begin position="680"/>
        <end position="700"/>
    </location>
</feature>
<evidence type="ECO:0000256" key="3">
    <source>
        <dbReference type="ARBA" id="ARBA00022692"/>
    </source>
</evidence>
<dbReference type="Pfam" id="PF03176">
    <property type="entry name" value="MMPL"/>
    <property type="match status" value="2"/>
</dbReference>
<evidence type="ECO:0000259" key="7">
    <source>
        <dbReference type="PROSITE" id="PS50156"/>
    </source>
</evidence>
<gene>
    <name evidence="8" type="ordered locus">Fbal_2644</name>
</gene>
<feature type="transmembrane region" description="Helical" evidence="6">
    <location>
        <begin position="733"/>
        <end position="754"/>
    </location>
</feature>
<dbReference type="OrthoDB" id="9803781at2"/>
<feature type="domain" description="SSD" evidence="7">
    <location>
        <begin position="238"/>
        <end position="365"/>
    </location>
</feature>
<dbReference type="PANTHER" id="PTHR33406:SF13">
    <property type="entry name" value="MEMBRANE PROTEIN YDFJ"/>
    <property type="match status" value="1"/>
</dbReference>
<dbReference type="InterPro" id="IPR050545">
    <property type="entry name" value="Mycobact_MmpL"/>
</dbReference>
<dbReference type="Gene3D" id="1.20.1640.10">
    <property type="entry name" value="Multidrug efflux transporter AcrB transmembrane domain"/>
    <property type="match status" value="2"/>
</dbReference>
<evidence type="ECO:0000256" key="5">
    <source>
        <dbReference type="ARBA" id="ARBA00023136"/>
    </source>
</evidence>
<dbReference type="InterPro" id="IPR004869">
    <property type="entry name" value="MMPL_dom"/>
</dbReference>
<dbReference type="SUPFAM" id="SSF82866">
    <property type="entry name" value="Multidrug efflux transporter AcrB transmembrane domain"/>
    <property type="match status" value="2"/>
</dbReference>
<feature type="transmembrane region" description="Helical" evidence="6">
    <location>
        <begin position="339"/>
        <end position="364"/>
    </location>
</feature>
<keyword evidence="2" id="KW-1003">Cell membrane</keyword>
<dbReference type="EMBL" id="CP002209">
    <property type="protein sequence ID" value="ADN76846.1"/>
    <property type="molecule type" value="Genomic_DNA"/>
</dbReference>
<name>E1SQ74_FERBD</name>
<evidence type="ECO:0000313" key="9">
    <source>
        <dbReference type="Proteomes" id="UP000006683"/>
    </source>
</evidence>
<feature type="transmembrane region" description="Helical" evidence="6">
    <location>
        <begin position="786"/>
        <end position="805"/>
    </location>
</feature>